<dbReference type="AlphaFoldDB" id="A0A0N5CEK3"/>
<organism evidence="1 2">
    <name type="scientific">Strongyloides papillosus</name>
    <name type="common">Intestinal threadworm</name>
    <dbReference type="NCBI Taxonomy" id="174720"/>
    <lineage>
        <taxon>Eukaryota</taxon>
        <taxon>Metazoa</taxon>
        <taxon>Ecdysozoa</taxon>
        <taxon>Nematoda</taxon>
        <taxon>Chromadorea</taxon>
        <taxon>Rhabditida</taxon>
        <taxon>Tylenchina</taxon>
        <taxon>Panagrolaimomorpha</taxon>
        <taxon>Strongyloidoidea</taxon>
        <taxon>Strongyloididae</taxon>
        <taxon>Strongyloides</taxon>
    </lineage>
</organism>
<proteinExistence type="predicted"/>
<keyword evidence="1" id="KW-1185">Reference proteome</keyword>
<accession>A0A0N5CEK3</accession>
<name>A0A0N5CEK3_STREA</name>
<sequence length="79" mass="9235">MIIISSHLTYAIFHEPIDFQSKNDMENYNIFKNSNLITSNTLTLDISSIIKKSLMNKFKLELTELFILVLIVFIKKLLQ</sequence>
<evidence type="ECO:0000313" key="1">
    <source>
        <dbReference type="Proteomes" id="UP000046392"/>
    </source>
</evidence>
<dbReference type="Proteomes" id="UP000046392">
    <property type="component" value="Unplaced"/>
</dbReference>
<dbReference type="WBParaSite" id="SPAL_0001629100.1">
    <property type="protein sequence ID" value="SPAL_0001629100.1"/>
    <property type="gene ID" value="SPAL_0001629100"/>
</dbReference>
<evidence type="ECO:0000313" key="2">
    <source>
        <dbReference type="WBParaSite" id="SPAL_0001629100.1"/>
    </source>
</evidence>
<protein>
    <submittedName>
        <fullName evidence="2">Uncharacterized protein</fullName>
    </submittedName>
</protein>
<reference evidence="2" key="1">
    <citation type="submission" date="2017-02" db="UniProtKB">
        <authorList>
            <consortium name="WormBaseParasite"/>
        </authorList>
    </citation>
    <scope>IDENTIFICATION</scope>
</reference>